<comment type="subcellular location">
    <subcellularLocation>
        <location evidence="1">Nucleus</location>
    </subcellularLocation>
</comment>
<evidence type="ECO:0000256" key="2">
    <source>
        <dbReference type="ARBA" id="ARBA00022741"/>
    </source>
</evidence>
<feature type="compositionally biased region" description="Basic and acidic residues" evidence="7">
    <location>
        <begin position="198"/>
        <end position="223"/>
    </location>
</feature>
<evidence type="ECO:0000256" key="5">
    <source>
        <dbReference type="ARBA" id="ARBA00022840"/>
    </source>
</evidence>
<dbReference type="PANTHER" id="PTHR45821:SF1">
    <property type="entry name" value="ATP-DEPENDENT HELICASE FAMILY PROTEIN-RELATED"/>
    <property type="match status" value="1"/>
</dbReference>
<dbReference type="SUPFAM" id="SSF52540">
    <property type="entry name" value="P-loop containing nucleoside triphosphate hydrolases"/>
    <property type="match status" value="2"/>
</dbReference>
<dbReference type="Gene3D" id="3.40.50.10810">
    <property type="entry name" value="Tandem AAA-ATPase domain"/>
    <property type="match status" value="1"/>
</dbReference>
<protein>
    <submittedName>
        <fullName evidence="10">Uncharacterized protein</fullName>
    </submittedName>
</protein>
<dbReference type="GO" id="GO:0005524">
    <property type="term" value="F:ATP binding"/>
    <property type="evidence" value="ECO:0007669"/>
    <property type="project" value="UniProtKB-KW"/>
</dbReference>
<dbReference type="InterPro" id="IPR014001">
    <property type="entry name" value="Helicase_ATP-bd"/>
</dbReference>
<dbReference type="Proteomes" id="UP001417504">
    <property type="component" value="Unassembled WGS sequence"/>
</dbReference>
<comment type="caution">
    <text evidence="10">The sequence shown here is derived from an EMBL/GenBank/DDBJ whole genome shotgun (WGS) entry which is preliminary data.</text>
</comment>
<dbReference type="GO" id="GO:0016787">
    <property type="term" value="F:hydrolase activity"/>
    <property type="evidence" value="ECO:0007669"/>
    <property type="project" value="UniProtKB-KW"/>
</dbReference>
<dbReference type="InterPro" id="IPR001650">
    <property type="entry name" value="Helicase_C-like"/>
</dbReference>
<dbReference type="GO" id="GO:0004386">
    <property type="term" value="F:helicase activity"/>
    <property type="evidence" value="ECO:0007669"/>
    <property type="project" value="UniProtKB-KW"/>
</dbReference>
<proteinExistence type="predicted"/>
<keyword evidence="2" id="KW-0547">Nucleotide-binding</keyword>
<feature type="domain" description="Helicase C-terminal" evidence="9">
    <location>
        <begin position="722"/>
        <end position="890"/>
    </location>
</feature>
<evidence type="ECO:0000256" key="6">
    <source>
        <dbReference type="ARBA" id="ARBA00023242"/>
    </source>
</evidence>
<evidence type="ECO:0000256" key="1">
    <source>
        <dbReference type="ARBA" id="ARBA00004123"/>
    </source>
</evidence>
<dbReference type="Pfam" id="PF00176">
    <property type="entry name" value="SNF2-rel_dom"/>
    <property type="match status" value="1"/>
</dbReference>
<evidence type="ECO:0000313" key="10">
    <source>
        <dbReference type="EMBL" id="KAK9108917.1"/>
    </source>
</evidence>
<feature type="domain" description="Helicase ATP-binding" evidence="8">
    <location>
        <begin position="383"/>
        <end position="562"/>
    </location>
</feature>
<dbReference type="GO" id="GO:0005634">
    <property type="term" value="C:nucleus"/>
    <property type="evidence" value="ECO:0007669"/>
    <property type="project" value="UniProtKB-SubCell"/>
</dbReference>
<evidence type="ECO:0000256" key="4">
    <source>
        <dbReference type="ARBA" id="ARBA00022806"/>
    </source>
</evidence>
<dbReference type="PROSITE" id="PS51194">
    <property type="entry name" value="HELICASE_CTER"/>
    <property type="match status" value="1"/>
</dbReference>
<accession>A0AAP0I5A1</accession>
<sequence>MESPRFVQYGKRNSSIAELDVYSQIYKKAKSSDVGVMGTTIDYSDPFAIPNLMEELDRGIYGSVTKDIKDLCARRLKMLNPLLAMCSSLSAFDKFSPRADSSKDLVKTTPAPGEGPGQLVVIIDSDEEDGKDVVPLASKIGPVVLEVPPCQHVDVRDAVTASSAALESNQRAFFQYQSVVLKKPPGESSFKAITSGRDDWEGKTASEGHKSFDHETETKRDKGVYVGVQDDTTSKKNSTNSDDGDGLDDIWREMTLALEFSKDGHGEGSKVVEQSREEERDEECEHSFVLKDDLGYVCRVCGVIQRSIETIFDYQWVKSTKTSRNYMLEHRGNKDREQCEGNLFSAMSISDHIVSEEEIFVHPRHMKEMKPHQIEGFNFLRRNLVSEEPGGCIMAHAPGSGKTFMIISFIQSFLAKYPNGRPLVVLPKGIVGTWKKEFQRWQVEETPLYDFYSLKADNRSQQLEVLKQWIDRRGILFLGYKQFSNIICDDSNDNIAVACQDILLKVPTILILDEGHTPRNENTNVLHSLAKVQTPRKVVLSGTLFQNHVKEVFNILNLVRPKFLKIDTSRAIKRRIMSRVHITNSRKHIKGNADASFFDLVEETLQNDDDFKRKVTVIQDLREMTEKVLHYYKGDFLDELPGLVDITVLLNLTNEQKELLEKLKNLDKFKRTAMGSAIYIHPLLKEISESSAMEEKNSALNENKLDSLLNRVDVEDGVKAKFFLNLLALCESAGEKLLVFSHYLLPMKFLERLIVKAKGWSPGREIFYISGDSSSDHREWSMDRFNNSPDAKVLFGSIKACGEGISLVGASRLLILDVHLNPSVTRQAIGRAFRPGQTRKVHVYRLVASDSAEEQHHYVCFGKELTSKMWFEWSEYSGKRDFRMETVNVEDCEDAFWQSASLRKDVKVLYQR</sequence>
<reference evidence="10 11" key="1">
    <citation type="submission" date="2024-01" db="EMBL/GenBank/DDBJ databases">
        <title>Genome assemblies of Stephania.</title>
        <authorList>
            <person name="Yang L."/>
        </authorList>
    </citation>
    <scope>NUCLEOTIDE SEQUENCE [LARGE SCALE GENOMIC DNA]</scope>
    <source>
        <strain evidence="10">QJT</strain>
        <tissue evidence="10">Leaf</tissue>
    </source>
</reference>
<evidence type="ECO:0000313" key="11">
    <source>
        <dbReference type="Proteomes" id="UP001417504"/>
    </source>
</evidence>
<dbReference type="PROSITE" id="PS51192">
    <property type="entry name" value="HELICASE_ATP_BIND_1"/>
    <property type="match status" value="1"/>
</dbReference>
<dbReference type="InterPro" id="IPR038718">
    <property type="entry name" value="SNF2-like_sf"/>
</dbReference>
<dbReference type="GO" id="GO:0080188">
    <property type="term" value="P:gene silencing by siRNA-directed DNA methylation"/>
    <property type="evidence" value="ECO:0007669"/>
    <property type="project" value="InterPro"/>
</dbReference>
<dbReference type="SMART" id="SM00490">
    <property type="entry name" value="HELICc"/>
    <property type="match status" value="1"/>
</dbReference>
<dbReference type="SMART" id="SM00487">
    <property type="entry name" value="DEXDc"/>
    <property type="match status" value="1"/>
</dbReference>
<keyword evidence="6" id="KW-0539">Nucleus</keyword>
<gene>
    <name evidence="10" type="ORF">Sjap_016977</name>
</gene>
<keyword evidence="5" id="KW-0067">ATP-binding</keyword>
<name>A0AAP0I5A1_9MAGN</name>
<keyword evidence="4" id="KW-0347">Helicase</keyword>
<dbReference type="CDD" id="cd18793">
    <property type="entry name" value="SF2_C_SNF"/>
    <property type="match status" value="1"/>
</dbReference>
<dbReference type="InterPro" id="IPR027417">
    <property type="entry name" value="P-loop_NTPase"/>
</dbReference>
<evidence type="ECO:0000256" key="3">
    <source>
        <dbReference type="ARBA" id="ARBA00022801"/>
    </source>
</evidence>
<evidence type="ECO:0000259" key="8">
    <source>
        <dbReference type="PROSITE" id="PS51192"/>
    </source>
</evidence>
<dbReference type="Pfam" id="PF00271">
    <property type="entry name" value="Helicase_C"/>
    <property type="match status" value="1"/>
</dbReference>
<feature type="region of interest" description="Disordered" evidence="7">
    <location>
        <begin position="198"/>
        <end position="246"/>
    </location>
</feature>
<dbReference type="PANTHER" id="PTHR45821">
    <property type="entry name" value="SNF2 DOMAIN-CONTAINING PROTEIN CLASSY 2-RELATED"/>
    <property type="match status" value="1"/>
</dbReference>
<dbReference type="AlphaFoldDB" id="A0AAP0I5A1"/>
<evidence type="ECO:0000256" key="7">
    <source>
        <dbReference type="SAM" id="MobiDB-lite"/>
    </source>
</evidence>
<dbReference type="InterPro" id="IPR049730">
    <property type="entry name" value="SNF2/RAD54-like_C"/>
</dbReference>
<keyword evidence="3" id="KW-0378">Hydrolase</keyword>
<organism evidence="10 11">
    <name type="scientific">Stephania japonica</name>
    <dbReference type="NCBI Taxonomy" id="461633"/>
    <lineage>
        <taxon>Eukaryota</taxon>
        <taxon>Viridiplantae</taxon>
        <taxon>Streptophyta</taxon>
        <taxon>Embryophyta</taxon>
        <taxon>Tracheophyta</taxon>
        <taxon>Spermatophyta</taxon>
        <taxon>Magnoliopsida</taxon>
        <taxon>Ranunculales</taxon>
        <taxon>Menispermaceae</taxon>
        <taxon>Menispermoideae</taxon>
        <taxon>Cissampelideae</taxon>
        <taxon>Stephania</taxon>
    </lineage>
</organism>
<dbReference type="Gene3D" id="3.40.50.300">
    <property type="entry name" value="P-loop containing nucleotide triphosphate hydrolases"/>
    <property type="match status" value="1"/>
</dbReference>
<dbReference type="EMBL" id="JBBNAE010000007">
    <property type="protein sequence ID" value="KAK9108917.1"/>
    <property type="molecule type" value="Genomic_DNA"/>
</dbReference>
<evidence type="ECO:0000259" key="9">
    <source>
        <dbReference type="PROSITE" id="PS51194"/>
    </source>
</evidence>
<dbReference type="InterPro" id="IPR044567">
    <property type="entry name" value="CLSY/DRD1"/>
</dbReference>
<dbReference type="InterPro" id="IPR000330">
    <property type="entry name" value="SNF2_N"/>
</dbReference>
<keyword evidence="11" id="KW-1185">Reference proteome</keyword>